<accession>A0A844FIR1</accession>
<dbReference type="AlphaFoldDB" id="A0A844FIR1"/>
<dbReference type="Pfam" id="PF18903">
    <property type="entry name" value="DUF5659"/>
    <property type="match status" value="1"/>
</dbReference>
<organism evidence="2 3">
    <name type="scientific">Anaerosalibacter bizertensis</name>
    <dbReference type="NCBI Taxonomy" id="932217"/>
    <lineage>
        <taxon>Bacteria</taxon>
        <taxon>Bacillati</taxon>
        <taxon>Bacillota</taxon>
        <taxon>Tissierellia</taxon>
        <taxon>Tissierellales</taxon>
        <taxon>Sporanaerobacteraceae</taxon>
        <taxon>Anaerosalibacter</taxon>
    </lineage>
</organism>
<comment type="caution">
    <text evidence="2">The sequence shown here is derived from an EMBL/GenBank/DDBJ whole genome shotgun (WGS) entry which is preliminary data.</text>
</comment>
<dbReference type="InterPro" id="IPR043718">
    <property type="entry name" value="DUF5659"/>
</dbReference>
<proteinExistence type="predicted"/>
<name>A0A844FIR1_9FIRM</name>
<reference evidence="2 3" key="1">
    <citation type="submission" date="2019-08" db="EMBL/GenBank/DDBJ databases">
        <title>In-depth cultivation of the pig gut microbiome towards novel bacterial diversity and tailored functional studies.</title>
        <authorList>
            <person name="Wylensek D."/>
            <person name="Hitch T.C.A."/>
            <person name="Clavel T."/>
        </authorList>
    </citation>
    <scope>NUCLEOTIDE SEQUENCE [LARGE SCALE GENOMIC DNA]</scope>
    <source>
        <strain evidence="2 3">Med78-601-WT-4W-RMD-3</strain>
    </source>
</reference>
<sequence length="77" mass="9469">MNKEENRIYSINKAVWLISQGAKYTIHKDEERKDIVYFVFPHQDLSKEIKEYYDNKDLQDFIKCFREIKKEMHNHMG</sequence>
<evidence type="ECO:0000313" key="2">
    <source>
        <dbReference type="EMBL" id="MSS43775.1"/>
    </source>
</evidence>
<feature type="domain" description="DUF5659" evidence="1">
    <location>
        <begin position="6"/>
        <end position="72"/>
    </location>
</feature>
<dbReference type="EMBL" id="VULR01000011">
    <property type="protein sequence ID" value="MSS43775.1"/>
    <property type="molecule type" value="Genomic_DNA"/>
</dbReference>
<evidence type="ECO:0000313" key="3">
    <source>
        <dbReference type="Proteomes" id="UP000462760"/>
    </source>
</evidence>
<gene>
    <name evidence="2" type="ORF">FYJ27_08545</name>
</gene>
<dbReference type="RefSeq" id="WP_154484455.1">
    <property type="nucleotide sequence ID" value="NZ_VULR01000011.1"/>
</dbReference>
<evidence type="ECO:0000259" key="1">
    <source>
        <dbReference type="Pfam" id="PF18903"/>
    </source>
</evidence>
<dbReference type="Proteomes" id="UP000462760">
    <property type="component" value="Unassembled WGS sequence"/>
</dbReference>
<protein>
    <recommendedName>
        <fullName evidence="1">DUF5659 domain-containing protein</fullName>
    </recommendedName>
</protein>